<dbReference type="PROSITE" id="PS51737">
    <property type="entry name" value="RECOMBINASE_DNA_BIND"/>
    <property type="match status" value="1"/>
</dbReference>
<reference evidence="6 7" key="1">
    <citation type="journal article" date="2017" name="Genome Med.">
        <title>A novel Ruminococcus gnavus clade enriched in inflammatory bowel disease patients.</title>
        <authorList>
            <person name="Hall A.B."/>
            <person name="Yassour M."/>
            <person name="Sauk J."/>
            <person name="Garner A."/>
            <person name="Jiang X."/>
            <person name="Arthur T."/>
            <person name="Lagoudas G.K."/>
            <person name="Vatanen T."/>
            <person name="Fornelos N."/>
            <person name="Wilson R."/>
            <person name="Bertha M."/>
            <person name="Cohen M."/>
            <person name="Garber J."/>
            <person name="Khalili H."/>
            <person name="Gevers D."/>
            <person name="Ananthakrishnan A.N."/>
            <person name="Kugathasan S."/>
            <person name="Lander E.S."/>
            <person name="Blainey P."/>
            <person name="Vlamakis H."/>
            <person name="Xavier R.J."/>
            <person name="Huttenhower C."/>
        </authorList>
    </citation>
    <scope>NUCLEOTIDE SEQUENCE [LARGE SCALE GENOMIC DNA]</scope>
    <source>
        <strain evidence="4 6">RJX1124</strain>
        <strain evidence="5 7">RJX1125</strain>
    </source>
</reference>
<dbReference type="Pfam" id="PF07508">
    <property type="entry name" value="Recombinase"/>
    <property type="match status" value="1"/>
</dbReference>
<sequence>MPKVSKRGQKRQSSKPEMKYLRTYIYVRLSEKDGGHGRRDSIYIQKQICEDYAKKHPEMLVVKVYADNGVTGTTFQRDAFEELMEDVANKKVDCIIVKDFARFGRDALDAVDLIDVIFPTLNIRFVSVMDEYDSANPACVEDRTTNILKHFMNDYYAREVSEKLVQAHRLSRERGEFWGSRPPYGYQRAEENSKKLVPEPEEAEIIRQIFYWYVFEEMSSYDIARELNGRKVLGPEDSYQKRKQGKEPEKRRLWRSDGIRKILQNPVYIGAAVYGKTKQMLAQNIPLQMIPKEQWEVCENAWEAVVEQAIYEKAQEIAKERWKDTLDNWAANPKEKQGADGPFKGRIFCGHCGRRLGRGRNGGNEKHKYMAYKCPSFSLTDHTECFRAVNEIYINQAVKAALRYQIQLAVESKKTYGAEFYQKLEQEVAEKIKNARQKYEKYGRKLETLFEHYATGLLDCKEYQEIKATYQEEQQAARQNMKQIQLRGQHLLDQVKARMDWTEELLKYQRFKKIEKGIADRFIEKITVYSKDYVEIVFWFGDLFEKELEKELSNMEGGLPYAV</sequence>
<dbReference type="EMBL" id="NIHT01000008">
    <property type="protein sequence ID" value="PLT75909.1"/>
    <property type="molecule type" value="Genomic_DNA"/>
</dbReference>
<dbReference type="PROSITE" id="PS51736">
    <property type="entry name" value="RECOMBINASES_3"/>
    <property type="match status" value="1"/>
</dbReference>
<evidence type="ECO:0000313" key="6">
    <source>
        <dbReference type="Proteomes" id="UP000234891"/>
    </source>
</evidence>
<dbReference type="InterPro" id="IPR006119">
    <property type="entry name" value="Resolv_N"/>
</dbReference>
<dbReference type="RefSeq" id="WP_101871516.1">
    <property type="nucleotide sequence ID" value="NZ_NIHS01000045.1"/>
</dbReference>
<dbReference type="Proteomes" id="UP000235093">
    <property type="component" value="Unassembled WGS sequence"/>
</dbReference>
<evidence type="ECO:0000259" key="2">
    <source>
        <dbReference type="PROSITE" id="PS51736"/>
    </source>
</evidence>
<dbReference type="SUPFAM" id="SSF53041">
    <property type="entry name" value="Resolvase-like"/>
    <property type="match status" value="1"/>
</dbReference>
<dbReference type="PANTHER" id="PTHR30461:SF23">
    <property type="entry name" value="DNA RECOMBINASE-RELATED"/>
    <property type="match status" value="1"/>
</dbReference>
<feature type="domain" description="Recombinase" evidence="3">
    <location>
        <begin position="183"/>
        <end position="324"/>
    </location>
</feature>
<dbReference type="Proteomes" id="UP000234891">
    <property type="component" value="Unassembled WGS sequence"/>
</dbReference>
<name>A0A2N5P242_MEDGN</name>
<dbReference type="Pfam" id="PF00239">
    <property type="entry name" value="Resolvase"/>
    <property type="match status" value="1"/>
</dbReference>
<evidence type="ECO:0000313" key="5">
    <source>
        <dbReference type="EMBL" id="PLT75909.1"/>
    </source>
</evidence>
<dbReference type="InterPro" id="IPR011109">
    <property type="entry name" value="DNA_bind_recombinase_dom"/>
</dbReference>
<feature type="domain" description="Resolvase/invertase-type recombinase catalytic" evidence="2">
    <location>
        <begin position="22"/>
        <end position="175"/>
    </location>
</feature>
<dbReference type="InterPro" id="IPR038109">
    <property type="entry name" value="DNA_bind_recomb_sf"/>
</dbReference>
<proteinExistence type="predicted"/>
<feature type="coiled-coil region" evidence="1">
    <location>
        <begin position="418"/>
        <end position="487"/>
    </location>
</feature>
<dbReference type="Gene3D" id="3.40.50.1390">
    <property type="entry name" value="Resolvase, N-terminal catalytic domain"/>
    <property type="match status" value="1"/>
</dbReference>
<evidence type="ECO:0000256" key="1">
    <source>
        <dbReference type="SAM" id="Coils"/>
    </source>
</evidence>
<accession>A0A2N5P242</accession>
<dbReference type="AlphaFoldDB" id="A0A2N5P242"/>
<dbReference type="Gene3D" id="3.90.1750.20">
    <property type="entry name" value="Putative Large Serine Recombinase, Chain B, Domain 2"/>
    <property type="match status" value="1"/>
</dbReference>
<organism evidence="4 6">
    <name type="scientific">Mediterraneibacter gnavus</name>
    <name type="common">Ruminococcus gnavus</name>
    <dbReference type="NCBI Taxonomy" id="33038"/>
    <lineage>
        <taxon>Bacteria</taxon>
        <taxon>Bacillati</taxon>
        <taxon>Bacillota</taxon>
        <taxon>Clostridia</taxon>
        <taxon>Lachnospirales</taxon>
        <taxon>Lachnospiraceae</taxon>
        <taxon>Mediterraneibacter</taxon>
    </lineage>
</organism>
<keyword evidence="1" id="KW-0175">Coiled coil</keyword>
<dbReference type="GO" id="GO:0000150">
    <property type="term" value="F:DNA strand exchange activity"/>
    <property type="evidence" value="ECO:0007669"/>
    <property type="project" value="InterPro"/>
</dbReference>
<dbReference type="SMART" id="SM00857">
    <property type="entry name" value="Resolvase"/>
    <property type="match status" value="1"/>
</dbReference>
<protein>
    <recommendedName>
        <fullName evidence="8">Recombinase</fullName>
    </recommendedName>
</protein>
<dbReference type="InterPro" id="IPR050639">
    <property type="entry name" value="SSR_resolvase"/>
</dbReference>
<dbReference type="InterPro" id="IPR036162">
    <property type="entry name" value="Resolvase-like_N_sf"/>
</dbReference>
<dbReference type="Pfam" id="PF13408">
    <property type="entry name" value="Zn_ribbon_recom"/>
    <property type="match status" value="1"/>
</dbReference>
<gene>
    <name evidence="5" type="ORF">CDL23_06215</name>
    <name evidence="4" type="ORF">CDL26_15435</name>
</gene>
<dbReference type="GO" id="GO:0003677">
    <property type="term" value="F:DNA binding"/>
    <property type="evidence" value="ECO:0007669"/>
    <property type="project" value="InterPro"/>
</dbReference>
<evidence type="ECO:0008006" key="8">
    <source>
        <dbReference type="Google" id="ProtNLM"/>
    </source>
</evidence>
<evidence type="ECO:0000259" key="3">
    <source>
        <dbReference type="PROSITE" id="PS51737"/>
    </source>
</evidence>
<dbReference type="InterPro" id="IPR025827">
    <property type="entry name" value="Zn_ribbon_recom_dom"/>
</dbReference>
<dbReference type="EMBL" id="NIHS01000045">
    <property type="protein sequence ID" value="PLT69193.1"/>
    <property type="molecule type" value="Genomic_DNA"/>
</dbReference>
<comment type="caution">
    <text evidence="4">The sequence shown here is derived from an EMBL/GenBank/DDBJ whole genome shotgun (WGS) entry which is preliminary data.</text>
</comment>
<evidence type="ECO:0000313" key="7">
    <source>
        <dbReference type="Proteomes" id="UP000235093"/>
    </source>
</evidence>
<evidence type="ECO:0000313" key="4">
    <source>
        <dbReference type="EMBL" id="PLT69193.1"/>
    </source>
</evidence>
<dbReference type="PANTHER" id="PTHR30461">
    <property type="entry name" value="DNA-INVERTASE FROM LAMBDOID PROPHAGE"/>
    <property type="match status" value="1"/>
</dbReference>